<dbReference type="Proteomes" id="UP001597106">
    <property type="component" value="Unassembled WGS sequence"/>
</dbReference>
<accession>A0ABW3GGR8</accession>
<protein>
    <submittedName>
        <fullName evidence="1">Uncharacterized protein</fullName>
    </submittedName>
</protein>
<evidence type="ECO:0000313" key="1">
    <source>
        <dbReference type="EMBL" id="MFD0928220.1"/>
    </source>
</evidence>
<reference evidence="2" key="1">
    <citation type="journal article" date="2019" name="Int. J. Syst. Evol. Microbiol.">
        <title>The Global Catalogue of Microorganisms (GCM) 10K type strain sequencing project: providing services to taxonomists for standard genome sequencing and annotation.</title>
        <authorList>
            <consortium name="The Broad Institute Genomics Platform"/>
            <consortium name="The Broad Institute Genome Sequencing Center for Infectious Disease"/>
            <person name="Wu L."/>
            <person name="Ma J."/>
        </authorList>
    </citation>
    <scope>NUCLEOTIDE SEQUENCE [LARGE SCALE GENOMIC DNA]</scope>
    <source>
        <strain evidence="2">CCUG 59685</strain>
    </source>
</reference>
<dbReference type="RefSeq" id="WP_156171694.1">
    <property type="nucleotide sequence ID" value="NZ_JBHTJW010000001.1"/>
</dbReference>
<gene>
    <name evidence="1" type="ORF">ACFQ1T_00370</name>
</gene>
<evidence type="ECO:0000313" key="2">
    <source>
        <dbReference type="Proteomes" id="UP001597106"/>
    </source>
</evidence>
<keyword evidence="2" id="KW-1185">Reference proteome</keyword>
<dbReference type="EMBL" id="JBHTJW010000001">
    <property type="protein sequence ID" value="MFD0928220.1"/>
    <property type="molecule type" value="Genomic_DNA"/>
</dbReference>
<organism evidence="1 2">
    <name type="scientific">Methylophilus glucosoxydans</name>
    <dbReference type="NCBI Taxonomy" id="752553"/>
    <lineage>
        <taxon>Bacteria</taxon>
        <taxon>Pseudomonadati</taxon>
        <taxon>Pseudomonadota</taxon>
        <taxon>Betaproteobacteria</taxon>
        <taxon>Nitrosomonadales</taxon>
        <taxon>Methylophilaceae</taxon>
        <taxon>Methylophilus</taxon>
    </lineage>
</organism>
<proteinExistence type="predicted"/>
<sequence length="47" mass="5618">MWLRIYQLTAMMAIAYFCKLQYDGEPFWQRDDAMHVTRGGSHEANHK</sequence>
<name>A0ABW3GGR8_9PROT</name>
<comment type="caution">
    <text evidence="1">The sequence shown here is derived from an EMBL/GenBank/DDBJ whole genome shotgun (WGS) entry which is preliminary data.</text>
</comment>